<protein>
    <recommendedName>
        <fullName evidence="2">Methyltransferase type 11 domain-containing protein</fullName>
    </recommendedName>
</protein>
<reference evidence="4" key="2">
    <citation type="submission" date="2015-01" db="EMBL/GenBank/DDBJ databases">
        <title>Evolutionary Origins and Diversification of the Mycorrhizal Mutualists.</title>
        <authorList>
            <consortium name="DOE Joint Genome Institute"/>
            <consortium name="Mycorrhizal Genomics Consortium"/>
            <person name="Kohler A."/>
            <person name="Kuo A."/>
            <person name="Nagy L.G."/>
            <person name="Floudas D."/>
            <person name="Copeland A."/>
            <person name="Barry K.W."/>
            <person name="Cichocki N."/>
            <person name="Veneault-Fourrey C."/>
            <person name="LaButti K."/>
            <person name="Lindquist E.A."/>
            <person name="Lipzen A."/>
            <person name="Lundell T."/>
            <person name="Morin E."/>
            <person name="Murat C."/>
            <person name="Riley R."/>
            <person name="Ohm R."/>
            <person name="Sun H."/>
            <person name="Tunlid A."/>
            <person name="Henrissat B."/>
            <person name="Grigoriev I.V."/>
            <person name="Hibbett D.S."/>
            <person name="Martin F."/>
        </authorList>
    </citation>
    <scope>NUCLEOTIDE SEQUENCE [LARGE SCALE GENOMIC DNA]</scope>
    <source>
        <strain evidence="4">MUT 4182</strain>
    </source>
</reference>
<feature type="region of interest" description="Disordered" evidence="1">
    <location>
        <begin position="549"/>
        <end position="573"/>
    </location>
</feature>
<dbReference type="Gene3D" id="3.40.50.150">
    <property type="entry name" value="Vaccinia Virus protein VP39"/>
    <property type="match status" value="2"/>
</dbReference>
<dbReference type="CDD" id="cd02440">
    <property type="entry name" value="AdoMet_MTases"/>
    <property type="match status" value="2"/>
</dbReference>
<evidence type="ECO:0000313" key="4">
    <source>
        <dbReference type="Proteomes" id="UP000054248"/>
    </source>
</evidence>
<proteinExistence type="predicted"/>
<dbReference type="SUPFAM" id="SSF53335">
    <property type="entry name" value="S-adenosyl-L-methionine-dependent methyltransferases"/>
    <property type="match status" value="1"/>
</dbReference>
<dbReference type="InterPro" id="IPR013216">
    <property type="entry name" value="Methyltransf_11"/>
</dbReference>
<dbReference type="PANTHER" id="PTHR43591">
    <property type="entry name" value="METHYLTRANSFERASE"/>
    <property type="match status" value="1"/>
</dbReference>
<dbReference type="STRING" id="1051891.A0A0C3L7A2"/>
<name>A0A0C3L7A2_9AGAM</name>
<organism evidence="3 4">
    <name type="scientific">Tulasnella calospora MUT 4182</name>
    <dbReference type="NCBI Taxonomy" id="1051891"/>
    <lineage>
        <taxon>Eukaryota</taxon>
        <taxon>Fungi</taxon>
        <taxon>Dikarya</taxon>
        <taxon>Basidiomycota</taxon>
        <taxon>Agaricomycotina</taxon>
        <taxon>Agaricomycetes</taxon>
        <taxon>Cantharellales</taxon>
        <taxon>Tulasnellaceae</taxon>
        <taxon>Tulasnella</taxon>
    </lineage>
</organism>
<dbReference type="HOGENOM" id="CLU_314784_0_0_1"/>
<dbReference type="OrthoDB" id="2013972at2759"/>
<reference evidence="3 4" key="1">
    <citation type="submission" date="2014-04" db="EMBL/GenBank/DDBJ databases">
        <authorList>
            <consortium name="DOE Joint Genome Institute"/>
            <person name="Kuo A."/>
            <person name="Girlanda M."/>
            <person name="Perotto S."/>
            <person name="Kohler A."/>
            <person name="Nagy L.G."/>
            <person name="Floudas D."/>
            <person name="Copeland A."/>
            <person name="Barry K.W."/>
            <person name="Cichocki N."/>
            <person name="Veneault-Fourrey C."/>
            <person name="LaButti K."/>
            <person name="Lindquist E.A."/>
            <person name="Lipzen A."/>
            <person name="Lundell T."/>
            <person name="Morin E."/>
            <person name="Murat C."/>
            <person name="Sun H."/>
            <person name="Tunlid A."/>
            <person name="Henrissat B."/>
            <person name="Grigoriev I.V."/>
            <person name="Hibbett D.S."/>
            <person name="Martin F."/>
            <person name="Nordberg H.P."/>
            <person name="Cantor M.N."/>
            <person name="Hua S.X."/>
        </authorList>
    </citation>
    <scope>NUCLEOTIDE SEQUENCE [LARGE SCALE GENOMIC DNA]</scope>
    <source>
        <strain evidence="3 4">MUT 4182</strain>
    </source>
</reference>
<evidence type="ECO:0000313" key="3">
    <source>
        <dbReference type="EMBL" id="KIO29738.1"/>
    </source>
</evidence>
<keyword evidence="4" id="KW-1185">Reference proteome</keyword>
<feature type="compositionally biased region" description="Low complexity" evidence="1">
    <location>
        <begin position="81"/>
        <end position="104"/>
    </location>
</feature>
<feature type="domain" description="Methyltransferase type 11" evidence="2">
    <location>
        <begin position="416"/>
        <end position="472"/>
    </location>
</feature>
<feature type="compositionally biased region" description="Gly residues" evidence="1">
    <location>
        <begin position="357"/>
        <end position="369"/>
    </location>
</feature>
<evidence type="ECO:0000259" key="2">
    <source>
        <dbReference type="Pfam" id="PF08241"/>
    </source>
</evidence>
<dbReference type="InterPro" id="IPR029063">
    <property type="entry name" value="SAM-dependent_MTases_sf"/>
</dbReference>
<feature type="region of interest" description="Disordered" evidence="1">
    <location>
        <begin position="688"/>
        <end position="715"/>
    </location>
</feature>
<feature type="compositionally biased region" description="Low complexity" evidence="1">
    <location>
        <begin position="695"/>
        <end position="710"/>
    </location>
</feature>
<gene>
    <name evidence="3" type="ORF">M407DRAFT_21162</name>
</gene>
<feature type="compositionally biased region" description="Low complexity" evidence="1">
    <location>
        <begin position="278"/>
        <end position="287"/>
    </location>
</feature>
<dbReference type="GO" id="GO:0008757">
    <property type="term" value="F:S-adenosylmethionine-dependent methyltransferase activity"/>
    <property type="evidence" value="ECO:0007669"/>
    <property type="project" value="InterPro"/>
</dbReference>
<feature type="region of interest" description="Disordered" evidence="1">
    <location>
        <begin position="269"/>
        <end position="374"/>
    </location>
</feature>
<dbReference type="Pfam" id="PF08241">
    <property type="entry name" value="Methyltransf_11"/>
    <property type="match status" value="1"/>
</dbReference>
<feature type="region of interest" description="Disordered" evidence="1">
    <location>
        <begin position="393"/>
        <end position="412"/>
    </location>
</feature>
<dbReference type="EMBL" id="KN822979">
    <property type="protein sequence ID" value="KIO29738.1"/>
    <property type="molecule type" value="Genomic_DNA"/>
</dbReference>
<feature type="compositionally biased region" description="Low complexity" evidence="1">
    <location>
        <begin position="294"/>
        <end position="311"/>
    </location>
</feature>
<evidence type="ECO:0000256" key="1">
    <source>
        <dbReference type="SAM" id="MobiDB-lite"/>
    </source>
</evidence>
<feature type="compositionally biased region" description="Polar residues" evidence="1">
    <location>
        <begin position="17"/>
        <end position="33"/>
    </location>
</feature>
<feature type="compositionally biased region" description="Basic residues" evidence="1">
    <location>
        <begin position="1"/>
        <end position="12"/>
    </location>
</feature>
<dbReference type="AlphaFoldDB" id="A0A0C3L7A2"/>
<feature type="region of interest" description="Disordered" evidence="1">
    <location>
        <begin position="1"/>
        <end position="154"/>
    </location>
</feature>
<feature type="compositionally biased region" description="Low complexity" evidence="1">
    <location>
        <begin position="132"/>
        <end position="154"/>
    </location>
</feature>
<dbReference type="Proteomes" id="UP000054248">
    <property type="component" value="Unassembled WGS sequence"/>
</dbReference>
<accession>A0A0C3L7A2</accession>
<feature type="compositionally biased region" description="Pro residues" evidence="1">
    <location>
        <begin position="312"/>
        <end position="323"/>
    </location>
</feature>
<feature type="compositionally biased region" description="Polar residues" evidence="1">
    <location>
        <begin position="327"/>
        <end position="347"/>
    </location>
</feature>
<sequence>MSTTPKVKKSRRPATADGSTTTPSSFGGYFSSSTRHHQYLPDTTNPGDGARGLSASFKPMLVTANFTLPAPPTPSMHHHPSSSPTSRPSWGFISRSSPSSSSRLSRPRESSVPPPASRTRSAQQHPQPVPFSGSYSSLAAGTSTSSLAGGPSSAAASTTSIAQLHLPPPRQQYFVEKRGKRHHAYGKKVPYTLSYERDVTDHHILDEEWNHECRNGITYAVFDAPPQRVLDLGCGTGSWILTAAKEWKDTQFIGFDLVPIQPNLDILDPDVAPPTVPPSSSTFSHSSPIPPPLQQQQQQPHPIPTSSSSSQQPPPLPPLPPLPFQSNNATPTHEPSRGRSASTNTQPSLVSVASSGKGSGASGSAAGGGRKPRPTSLSLEALVAASVNATAASGGIGEDKEESDEAESPVHPTLRLKERVRWVHGDFLEPLPFPDGYFDFVRARRIARGVPEHMWDHVYSELARVLKPGGTFEHFECNLTFPGGEFHTAFPGSPPKFDESQTSGGRRSFVGKLRRPRMSATAFEAATFGTVPPSPHRFRHQQSAPFSSLSSAFSQHAEAPRRDGGLSVAPAVSKDPRDHSILEGIYTAMHESRFINVTPISIIQNYLVLHFKDLRTHPPLTLFAPKRAVGDEHWPQLKDGEYTPSTRMITAIELNAWAARAMGVKPTLPPSVQPQNLALQSRSFELSRKQGGSSGSVVSSGASTATASSSGTGGASKTLESLVAAGPQNTAVPRLYKVEDFLGTDRSRSTPRVTMATIPGLKGHTIKSMNGLPNRTFQYDVGYSAVQLSVSVAEVLGCAEDMWAYVRQEDPSAERGCFDDLLKRYAADMRNRIAMRELVEDRLHWEGRAKSDSPALKDFETQLQLALAGESAESTVATVSTDETAAARQSLNILSRDPMGVEGVESSNSFVNGKLVARTFKCWCMIKAT</sequence>